<dbReference type="SUPFAM" id="SSF51905">
    <property type="entry name" value="FAD/NAD(P)-binding domain"/>
    <property type="match status" value="1"/>
</dbReference>
<dbReference type="Proteomes" id="UP000824469">
    <property type="component" value="Unassembled WGS sequence"/>
</dbReference>
<dbReference type="OMA" id="APANEMS"/>
<evidence type="ECO:0000256" key="1">
    <source>
        <dbReference type="ARBA" id="ARBA00023033"/>
    </source>
</evidence>
<dbReference type="Pfam" id="PF01494">
    <property type="entry name" value="FAD_binding_3"/>
    <property type="match status" value="1"/>
</dbReference>
<accession>A0AA38G695</accession>
<feature type="non-terminal residue" evidence="3">
    <location>
        <position position="1"/>
    </location>
</feature>
<feature type="non-terminal residue" evidence="3">
    <location>
        <position position="188"/>
    </location>
</feature>
<name>A0AA38G695_TAXCH</name>
<gene>
    <name evidence="3" type="ORF">KI387_024750</name>
</gene>
<dbReference type="InterPro" id="IPR036188">
    <property type="entry name" value="FAD/NAD-bd_sf"/>
</dbReference>
<dbReference type="GO" id="GO:0070189">
    <property type="term" value="P:kynurenine metabolic process"/>
    <property type="evidence" value="ECO:0007669"/>
    <property type="project" value="TreeGrafter"/>
</dbReference>
<dbReference type="PANTHER" id="PTHR46028:SF5">
    <property type="entry name" value="KYNURENINE 3-MONOOXYGENASE"/>
    <property type="match status" value="1"/>
</dbReference>
<evidence type="ECO:0000259" key="2">
    <source>
        <dbReference type="Pfam" id="PF01494"/>
    </source>
</evidence>
<dbReference type="InterPro" id="IPR002938">
    <property type="entry name" value="FAD-bd"/>
</dbReference>
<keyword evidence="4" id="KW-1185">Reference proteome</keyword>
<proteinExistence type="predicted"/>
<dbReference type="GO" id="GO:0071949">
    <property type="term" value="F:FAD binding"/>
    <property type="evidence" value="ECO:0007669"/>
    <property type="project" value="InterPro"/>
</dbReference>
<comment type="caution">
    <text evidence="3">The sequence shown here is derived from an EMBL/GenBank/DDBJ whole genome shotgun (WGS) entry which is preliminary data.</text>
</comment>
<keyword evidence="1" id="KW-0560">Oxidoreductase</keyword>
<dbReference type="EMBL" id="JAHRHJ020000005">
    <property type="protein sequence ID" value="KAH9316123.1"/>
    <property type="molecule type" value="Genomic_DNA"/>
</dbReference>
<evidence type="ECO:0000313" key="3">
    <source>
        <dbReference type="EMBL" id="KAH9316123.1"/>
    </source>
</evidence>
<dbReference type="PANTHER" id="PTHR46028">
    <property type="entry name" value="KYNURENINE 3-MONOOXYGENASE"/>
    <property type="match status" value="1"/>
</dbReference>
<sequence length="188" mass="20755">YGCFPAPANEMSVLIEWTPSSTPEDLLKITSPSELKEFIEKYMPPLKVTLEAAEAFIEQRPTSSMKVKCSRFHDANGKAVLVGDAAHAMSNALGQGCNSSLQDVLVLGRMLEERDISDAIEKYSEMQVKEDHAAAYLSEHAFPQAQWLLPFYLFGNILSSVLSKTLPPSIIKPSIQSLCSETLIPYSE</sequence>
<dbReference type="Gene3D" id="3.50.50.60">
    <property type="entry name" value="FAD/NAD(P)-binding domain"/>
    <property type="match status" value="1"/>
</dbReference>
<organism evidence="3 4">
    <name type="scientific">Taxus chinensis</name>
    <name type="common">Chinese yew</name>
    <name type="synonym">Taxus wallichiana var. chinensis</name>
    <dbReference type="NCBI Taxonomy" id="29808"/>
    <lineage>
        <taxon>Eukaryota</taxon>
        <taxon>Viridiplantae</taxon>
        <taxon>Streptophyta</taxon>
        <taxon>Embryophyta</taxon>
        <taxon>Tracheophyta</taxon>
        <taxon>Spermatophyta</taxon>
        <taxon>Pinopsida</taxon>
        <taxon>Pinidae</taxon>
        <taxon>Conifers II</taxon>
        <taxon>Cupressales</taxon>
        <taxon>Taxaceae</taxon>
        <taxon>Taxus</taxon>
    </lineage>
</organism>
<dbReference type="GO" id="GO:0004502">
    <property type="term" value="F:kynurenine 3-monooxygenase activity"/>
    <property type="evidence" value="ECO:0007669"/>
    <property type="project" value="TreeGrafter"/>
</dbReference>
<protein>
    <recommendedName>
        <fullName evidence="2">FAD-binding domain-containing protein</fullName>
    </recommendedName>
</protein>
<dbReference type="AlphaFoldDB" id="A0AA38G695"/>
<keyword evidence="1" id="KW-0503">Monooxygenase</keyword>
<feature type="domain" description="FAD-binding" evidence="2">
    <location>
        <begin position="76"/>
        <end position="112"/>
    </location>
</feature>
<evidence type="ECO:0000313" key="4">
    <source>
        <dbReference type="Proteomes" id="UP000824469"/>
    </source>
</evidence>
<reference evidence="3 4" key="1">
    <citation type="journal article" date="2021" name="Nat. Plants">
        <title>The Taxus genome provides insights into paclitaxel biosynthesis.</title>
        <authorList>
            <person name="Xiong X."/>
            <person name="Gou J."/>
            <person name="Liao Q."/>
            <person name="Li Y."/>
            <person name="Zhou Q."/>
            <person name="Bi G."/>
            <person name="Li C."/>
            <person name="Du R."/>
            <person name="Wang X."/>
            <person name="Sun T."/>
            <person name="Guo L."/>
            <person name="Liang H."/>
            <person name="Lu P."/>
            <person name="Wu Y."/>
            <person name="Zhang Z."/>
            <person name="Ro D.K."/>
            <person name="Shang Y."/>
            <person name="Huang S."/>
            <person name="Yan J."/>
        </authorList>
    </citation>
    <scope>NUCLEOTIDE SEQUENCE [LARGE SCALE GENOMIC DNA]</scope>
    <source>
        <strain evidence="3">Ta-2019</strain>
    </source>
</reference>